<feature type="active site" evidence="5">
    <location>
        <position position="397"/>
    </location>
</feature>
<gene>
    <name evidence="6" type="primary">rlmD</name>
    <name evidence="6" type="ORF">KQI68_01075</name>
</gene>
<comment type="similarity">
    <text evidence="4">Belongs to the class I-like SAM-binding methyltransferase superfamily. RNA M5U methyltransferase family.</text>
</comment>
<evidence type="ECO:0000256" key="5">
    <source>
        <dbReference type="PROSITE-ProRule" id="PRU10015"/>
    </source>
</evidence>
<sequence length="440" mass="50316">MKNKLLRGEIVEANFPNKNIVKTESGNFKIKGGILGQEVEIKKTRREKAKLLNIINKSNLENIDGCIHRECGGCTYDSMAYEDEVKYKEKLLQKLFKDHGYDFDFHLIGNSHYTAYRNKMEYTFGDEYKGSEIALGLHKKNRFYEIENTTHCRIVHEDMNKIRYFAREYFKDCEFYNRMRHTGVLRHLMIRRTNYGEILINLVTVSEDNLELEGFVKGLLELDLEAKIVGIVHTLNDSLSDAIINEGMEILYGRDYCVEELHGLKFKIGPFSFFQTNSYSAETLYSIAIDYLGEIEGKNILDLYSGTGTITQILGQNAKSALGIEIVEDAVNDAIENAKENGIDNVKFIAGDVLKEVEDLDFEADVVVLDPPREGIHPKAIGKILEFKPEEFLYISCNPASLAEDLKEFIEAGYEVDKICGLDQFPRTMHVECVVLMSRK</sequence>
<comment type="caution">
    <text evidence="6">The sequence shown here is derived from an EMBL/GenBank/DDBJ whole genome shotgun (WGS) entry which is preliminary data.</text>
</comment>
<feature type="binding site" evidence="4">
    <location>
        <position position="304"/>
    </location>
    <ligand>
        <name>S-adenosyl-L-methionine</name>
        <dbReference type="ChEBI" id="CHEBI:59789"/>
    </ligand>
</feature>
<keyword evidence="7" id="KW-1185">Reference proteome</keyword>
<evidence type="ECO:0000256" key="1">
    <source>
        <dbReference type="ARBA" id="ARBA00022603"/>
    </source>
</evidence>
<feature type="active site" description="Nucleophile" evidence="4">
    <location>
        <position position="397"/>
    </location>
</feature>
<keyword evidence="3 4" id="KW-0949">S-adenosyl-L-methionine</keyword>
<dbReference type="Proteomes" id="UP000783742">
    <property type="component" value="Unassembled WGS sequence"/>
</dbReference>
<organism evidence="6 7">
    <name type="scientific">Peptoniphilus ovalis</name>
    <dbReference type="NCBI Taxonomy" id="2841503"/>
    <lineage>
        <taxon>Bacteria</taxon>
        <taxon>Bacillati</taxon>
        <taxon>Bacillota</taxon>
        <taxon>Tissierellia</taxon>
        <taxon>Tissierellales</taxon>
        <taxon>Peptoniphilaceae</taxon>
        <taxon>Peptoniphilus</taxon>
    </lineage>
</organism>
<evidence type="ECO:0000256" key="3">
    <source>
        <dbReference type="ARBA" id="ARBA00022691"/>
    </source>
</evidence>
<dbReference type="GO" id="GO:0032259">
    <property type="term" value="P:methylation"/>
    <property type="evidence" value="ECO:0007669"/>
    <property type="project" value="UniProtKB-KW"/>
</dbReference>
<evidence type="ECO:0000256" key="4">
    <source>
        <dbReference type="PROSITE-ProRule" id="PRU01024"/>
    </source>
</evidence>
<dbReference type="InterPro" id="IPR010280">
    <property type="entry name" value="U5_MeTrfase_fam"/>
</dbReference>
<dbReference type="PROSITE" id="PS51687">
    <property type="entry name" value="SAM_MT_RNA_M5U"/>
    <property type="match status" value="1"/>
</dbReference>
<dbReference type="NCBIfam" id="TIGR00479">
    <property type="entry name" value="rumA"/>
    <property type="match status" value="1"/>
</dbReference>
<dbReference type="CDD" id="cd02440">
    <property type="entry name" value="AdoMet_MTases"/>
    <property type="match status" value="1"/>
</dbReference>
<accession>A0ABS6FE09</accession>
<evidence type="ECO:0000313" key="7">
    <source>
        <dbReference type="Proteomes" id="UP000783742"/>
    </source>
</evidence>
<dbReference type="PANTHER" id="PTHR11061">
    <property type="entry name" value="RNA M5U METHYLTRANSFERASE"/>
    <property type="match status" value="1"/>
</dbReference>
<dbReference type="PROSITE" id="PS01230">
    <property type="entry name" value="TRMA_1"/>
    <property type="match status" value="1"/>
</dbReference>
<dbReference type="Pfam" id="PF05958">
    <property type="entry name" value="tRNA_U5-meth_tr"/>
    <property type="match status" value="1"/>
</dbReference>
<proteinExistence type="inferred from homology"/>
<dbReference type="EMBL" id="JAHLQO010000001">
    <property type="protein sequence ID" value="MBU5668423.1"/>
    <property type="molecule type" value="Genomic_DNA"/>
</dbReference>
<evidence type="ECO:0000313" key="6">
    <source>
        <dbReference type="EMBL" id="MBU5668423.1"/>
    </source>
</evidence>
<feature type="binding site" evidence="4">
    <location>
        <position position="325"/>
    </location>
    <ligand>
        <name>S-adenosyl-L-methionine</name>
        <dbReference type="ChEBI" id="CHEBI:59789"/>
    </ligand>
</feature>
<keyword evidence="2 4" id="KW-0808">Transferase</keyword>
<dbReference type="InterPro" id="IPR030390">
    <property type="entry name" value="MeTrfase_TrmA_AS"/>
</dbReference>
<feature type="binding site" evidence="4">
    <location>
        <position position="370"/>
    </location>
    <ligand>
        <name>S-adenosyl-L-methionine</name>
        <dbReference type="ChEBI" id="CHEBI:59789"/>
    </ligand>
</feature>
<name>A0ABS6FE09_9FIRM</name>
<keyword evidence="1 4" id="KW-0489">Methyltransferase</keyword>
<evidence type="ECO:0000256" key="2">
    <source>
        <dbReference type="ARBA" id="ARBA00022679"/>
    </source>
</evidence>
<feature type="binding site" evidence="4">
    <location>
        <position position="275"/>
    </location>
    <ligand>
        <name>S-adenosyl-L-methionine</name>
        <dbReference type="ChEBI" id="CHEBI:59789"/>
    </ligand>
</feature>
<dbReference type="RefSeq" id="WP_216548163.1">
    <property type="nucleotide sequence ID" value="NZ_JAHLQO010000001.1"/>
</dbReference>
<reference evidence="6 7" key="1">
    <citation type="submission" date="2021-06" db="EMBL/GenBank/DDBJ databases">
        <authorList>
            <person name="Sun Q."/>
            <person name="Li D."/>
        </authorList>
    </citation>
    <scope>NUCLEOTIDE SEQUENCE [LARGE SCALE GENOMIC DNA]</scope>
    <source>
        <strain evidence="6 7">MSJ-1</strain>
    </source>
</reference>
<dbReference type="PANTHER" id="PTHR11061:SF30">
    <property type="entry name" value="TRNA (URACIL(54)-C(5))-METHYLTRANSFERASE"/>
    <property type="match status" value="1"/>
</dbReference>
<dbReference type="EC" id="2.1.1.190" evidence="6"/>
<dbReference type="GO" id="GO:0008168">
    <property type="term" value="F:methyltransferase activity"/>
    <property type="evidence" value="ECO:0007669"/>
    <property type="project" value="UniProtKB-KW"/>
</dbReference>
<protein>
    <submittedName>
        <fullName evidence="6">23S rRNA (Uracil(1939)-C(5))-methyltransferase RlmD</fullName>
        <ecNumber evidence="6">2.1.1.190</ecNumber>
    </submittedName>
</protein>